<accession>A0A7I8KW26</accession>
<evidence type="ECO:0000256" key="7">
    <source>
        <dbReference type="SAM" id="MobiDB-lite"/>
    </source>
</evidence>
<evidence type="ECO:0000256" key="6">
    <source>
        <dbReference type="ARBA" id="ARBA00034482"/>
    </source>
</evidence>
<sequence>MESPPPSIPNSRHADSSSAHHRPLQTPSPAISDSNPSSCNPMQSWLESIARARSRIRTLAALLPPSPSAATLDAVADSDRPARSLLSFGDGYSAVSAALAGPSSGAGDDPLCRWLYETYQSPDPNLRLFVLSFVPLVAGIYLSRIAGAGAACSLAGFEAVLLSLYAAEAKARGGEPLLFRVPDLSAPSLYSKPSPPSSSAIGGGRSPEGPAAAPPQPTVRILSPPLEPQIAVKATVRASIAAVALDCYFKKISLMPSPSKLDLCEFAASWADQRRSFPNYLDQLDRSSNTRPGSSLFKGEEDETRGCEEEMGRSEIEDGDDGGGSGGLWVPLTGELLQPLLRILGHCLLAPANPPEVRDAASVAVRCVYARASRDLIPQAILASRSLIQLDDRARKAASMAMATRVRT</sequence>
<dbReference type="GO" id="GO:0005886">
    <property type="term" value="C:plasma membrane"/>
    <property type="evidence" value="ECO:0007669"/>
    <property type="project" value="UniProtKB-SubCell"/>
</dbReference>
<keyword evidence="9" id="KW-1185">Reference proteome</keyword>
<dbReference type="GO" id="GO:0072659">
    <property type="term" value="P:protein localization to plasma membrane"/>
    <property type="evidence" value="ECO:0007669"/>
    <property type="project" value="TreeGrafter"/>
</dbReference>
<dbReference type="Proteomes" id="UP000663760">
    <property type="component" value="Chromosome 9"/>
</dbReference>
<evidence type="ECO:0000256" key="2">
    <source>
        <dbReference type="ARBA" id="ARBA00004514"/>
    </source>
</evidence>
<dbReference type="Pfam" id="PF09790">
    <property type="entry name" value="Hyccin"/>
    <property type="match status" value="1"/>
</dbReference>
<evidence type="ECO:0000256" key="3">
    <source>
        <dbReference type="ARBA" id="ARBA00022475"/>
    </source>
</evidence>
<feature type="compositionally biased region" description="Polar residues" evidence="7">
    <location>
        <begin position="25"/>
        <end position="39"/>
    </location>
</feature>
<feature type="compositionally biased region" description="Low complexity" evidence="7">
    <location>
        <begin position="189"/>
        <end position="200"/>
    </location>
</feature>
<feature type="region of interest" description="Disordered" evidence="7">
    <location>
        <begin position="1"/>
        <end position="39"/>
    </location>
</feature>
<organism evidence="8 9">
    <name type="scientific">Spirodela intermedia</name>
    <name type="common">Intermediate duckweed</name>
    <dbReference type="NCBI Taxonomy" id="51605"/>
    <lineage>
        <taxon>Eukaryota</taxon>
        <taxon>Viridiplantae</taxon>
        <taxon>Streptophyta</taxon>
        <taxon>Embryophyta</taxon>
        <taxon>Tracheophyta</taxon>
        <taxon>Spermatophyta</taxon>
        <taxon>Magnoliopsida</taxon>
        <taxon>Liliopsida</taxon>
        <taxon>Araceae</taxon>
        <taxon>Lemnoideae</taxon>
        <taxon>Spirodela</taxon>
    </lineage>
</organism>
<keyword evidence="5" id="KW-0472">Membrane</keyword>
<comment type="subcellular location">
    <subcellularLocation>
        <location evidence="1">Cell membrane</location>
    </subcellularLocation>
    <subcellularLocation>
        <location evidence="2">Cytoplasm</location>
        <location evidence="2">Cytosol</location>
    </subcellularLocation>
</comment>
<dbReference type="AlphaFoldDB" id="A0A7I8KW26"/>
<dbReference type="EMBL" id="LR746272">
    <property type="protein sequence ID" value="CAA7401722.1"/>
    <property type="molecule type" value="Genomic_DNA"/>
</dbReference>
<keyword evidence="4" id="KW-0963">Cytoplasm</keyword>
<feature type="region of interest" description="Disordered" evidence="7">
    <location>
        <begin position="282"/>
        <end position="324"/>
    </location>
</feature>
<proteinExistence type="inferred from homology"/>
<reference evidence="8" key="1">
    <citation type="submission" date="2020-02" db="EMBL/GenBank/DDBJ databases">
        <authorList>
            <person name="Scholz U."/>
            <person name="Mascher M."/>
            <person name="Fiebig A."/>
        </authorList>
    </citation>
    <scope>NUCLEOTIDE SEQUENCE</scope>
</reference>
<dbReference type="OrthoDB" id="18937at2759"/>
<keyword evidence="3" id="KW-1003">Cell membrane</keyword>
<evidence type="ECO:0000313" key="9">
    <source>
        <dbReference type="Proteomes" id="UP000663760"/>
    </source>
</evidence>
<evidence type="ECO:0000313" key="8">
    <source>
        <dbReference type="EMBL" id="CAA7401722.1"/>
    </source>
</evidence>
<dbReference type="GO" id="GO:0005829">
    <property type="term" value="C:cytosol"/>
    <property type="evidence" value="ECO:0007669"/>
    <property type="project" value="UniProtKB-SubCell"/>
</dbReference>
<evidence type="ECO:0000256" key="5">
    <source>
        <dbReference type="ARBA" id="ARBA00023136"/>
    </source>
</evidence>
<feature type="compositionally biased region" description="Basic and acidic residues" evidence="7">
    <location>
        <begin position="304"/>
        <end position="316"/>
    </location>
</feature>
<comment type="similarity">
    <text evidence="6">Belongs to the Hyccin family.</text>
</comment>
<gene>
    <name evidence="8" type="ORF">SI8410_09012400</name>
</gene>
<name>A0A7I8KW26_SPIIN</name>
<dbReference type="InterPro" id="IPR018619">
    <property type="entry name" value="Hyccin"/>
</dbReference>
<evidence type="ECO:0000256" key="1">
    <source>
        <dbReference type="ARBA" id="ARBA00004236"/>
    </source>
</evidence>
<dbReference type="PANTHER" id="PTHR31220">
    <property type="entry name" value="HYCCIN RELATED"/>
    <property type="match status" value="1"/>
</dbReference>
<evidence type="ECO:0000256" key="4">
    <source>
        <dbReference type="ARBA" id="ARBA00022490"/>
    </source>
</evidence>
<feature type="region of interest" description="Disordered" evidence="7">
    <location>
        <begin position="189"/>
        <end position="220"/>
    </location>
</feature>
<dbReference type="GO" id="GO:0046854">
    <property type="term" value="P:phosphatidylinositol phosphate biosynthetic process"/>
    <property type="evidence" value="ECO:0007669"/>
    <property type="project" value="TreeGrafter"/>
</dbReference>
<dbReference type="PANTHER" id="PTHR31220:SF1">
    <property type="entry name" value="GH21176P"/>
    <property type="match status" value="1"/>
</dbReference>
<protein>
    <submittedName>
        <fullName evidence="8">Uncharacterized protein</fullName>
    </submittedName>
</protein>